<evidence type="ECO:0000256" key="4">
    <source>
        <dbReference type="RuleBase" id="RU362057"/>
    </source>
</evidence>
<dbReference type="GO" id="GO:0035251">
    <property type="term" value="F:UDP-glucosyltransferase activity"/>
    <property type="evidence" value="ECO:0007669"/>
    <property type="project" value="UniProtKB-ARBA"/>
</dbReference>
<dbReference type="PANTHER" id="PTHR11926">
    <property type="entry name" value="GLUCOSYL/GLUCURONOSYL TRANSFERASES"/>
    <property type="match status" value="1"/>
</dbReference>
<dbReference type="InterPro" id="IPR035595">
    <property type="entry name" value="UDP_glycos_trans_CS"/>
</dbReference>
<evidence type="ECO:0000313" key="5">
    <source>
        <dbReference type="EMBL" id="CAK9152941.1"/>
    </source>
</evidence>
<gene>
    <name evidence="5" type="ORF">ILEXP_LOCUS21168</name>
</gene>
<dbReference type="FunFam" id="3.40.50.2000:FF:000027">
    <property type="entry name" value="Glycosyltransferase"/>
    <property type="match status" value="1"/>
</dbReference>
<dbReference type="Pfam" id="PF00201">
    <property type="entry name" value="UDPGT"/>
    <property type="match status" value="1"/>
</dbReference>
<comment type="caution">
    <text evidence="5">The sequence shown here is derived from an EMBL/GenBank/DDBJ whole genome shotgun (WGS) entry which is preliminary data.</text>
</comment>
<keyword evidence="6" id="KW-1185">Reference proteome</keyword>
<keyword evidence="2 3" id="KW-0808">Transferase</keyword>
<sequence length="485" mass="54633">MSSVAVADKPHAVCIPAPAQGHMKPMMKLAKLLHHKGFNITFVNTEFNHKRLFKSMGSNSLDELPDFRFKTIPDGLPPSESDANQDIFALTQAITKRYLLPPFRDLLAKLNDAASSNVPPVTCIVSDFFMPFTVTAAEELGIPRIIFFPSPACAFMGFYQFRALLEKGLTPLKYESYLTNGYLDRIIDWIPGMKDMRLKDLPSFVRTTDPNDMMFNFCMEAAEGASRASAIVVHTFDALEQDVLDAMSKKFPLVYSIGPLELLLNQTSNEQEHLKSMGYNLWKEESECLQWLDSKEPNSVIYVNFGSLIVMTPEQLIECGWGLANSKCNFLWIIRPDLVSGGLGILPEEFIVETKERCMLARWCPQEQVLNHPSVGGFLTHSGWNSTIESICAGVPMLCWPHFSDQQTNCRYTCNEWEIGMEIESDVRREILERLVRELIGGDQGKKMKNKSIEWKKLAEKAAGPDGSSSVNLGKLVNKFLHVRS</sequence>
<dbReference type="PANTHER" id="PTHR11926:SF1516">
    <property type="entry name" value="GLYCOSYLTRANSFERASE"/>
    <property type="match status" value="1"/>
</dbReference>
<dbReference type="Proteomes" id="UP001642360">
    <property type="component" value="Unassembled WGS sequence"/>
</dbReference>
<dbReference type="PROSITE" id="PS00375">
    <property type="entry name" value="UDPGT"/>
    <property type="match status" value="1"/>
</dbReference>
<dbReference type="AlphaFoldDB" id="A0ABC8S6V6"/>
<dbReference type="EMBL" id="CAUOFW020002312">
    <property type="protein sequence ID" value="CAK9152941.1"/>
    <property type="molecule type" value="Genomic_DNA"/>
</dbReference>
<evidence type="ECO:0000256" key="3">
    <source>
        <dbReference type="RuleBase" id="RU003718"/>
    </source>
</evidence>
<accession>A0ABC8S6V6</accession>
<proteinExistence type="inferred from homology"/>
<reference evidence="5 6" key="1">
    <citation type="submission" date="2024-02" db="EMBL/GenBank/DDBJ databases">
        <authorList>
            <person name="Vignale AGUSTIN F."/>
            <person name="Sosa J E."/>
            <person name="Modenutti C."/>
        </authorList>
    </citation>
    <scope>NUCLEOTIDE SEQUENCE [LARGE SCALE GENOMIC DNA]</scope>
</reference>
<dbReference type="InterPro" id="IPR002213">
    <property type="entry name" value="UDP_glucos_trans"/>
</dbReference>
<dbReference type="EC" id="2.4.1.-" evidence="4"/>
<dbReference type="CDD" id="cd03784">
    <property type="entry name" value="GT1_Gtf-like"/>
    <property type="match status" value="1"/>
</dbReference>
<dbReference type="FunFam" id="3.40.50.2000:FF:000055">
    <property type="entry name" value="Glycosyltransferase"/>
    <property type="match status" value="1"/>
</dbReference>
<dbReference type="SUPFAM" id="SSF53756">
    <property type="entry name" value="UDP-Glycosyltransferase/glycogen phosphorylase"/>
    <property type="match status" value="1"/>
</dbReference>
<name>A0ABC8S6V6_9AQUA</name>
<organism evidence="5 6">
    <name type="scientific">Ilex paraguariensis</name>
    <name type="common">yerba mate</name>
    <dbReference type="NCBI Taxonomy" id="185542"/>
    <lineage>
        <taxon>Eukaryota</taxon>
        <taxon>Viridiplantae</taxon>
        <taxon>Streptophyta</taxon>
        <taxon>Embryophyta</taxon>
        <taxon>Tracheophyta</taxon>
        <taxon>Spermatophyta</taxon>
        <taxon>Magnoliopsida</taxon>
        <taxon>eudicotyledons</taxon>
        <taxon>Gunneridae</taxon>
        <taxon>Pentapetalae</taxon>
        <taxon>asterids</taxon>
        <taxon>campanulids</taxon>
        <taxon>Aquifoliales</taxon>
        <taxon>Aquifoliaceae</taxon>
        <taxon>Ilex</taxon>
    </lineage>
</organism>
<keyword evidence="3" id="KW-0328">Glycosyltransferase</keyword>
<dbReference type="Gene3D" id="3.40.50.2000">
    <property type="entry name" value="Glycogen Phosphorylase B"/>
    <property type="match status" value="2"/>
</dbReference>
<evidence type="ECO:0000256" key="2">
    <source>
        <dbReference type="ARBA" id="ARBA00022679"/>
    </source>
</evidence>
<evidence type="ECO:0000256" key="1">
    <source>
        <dbReference type="ARBA" id="ARBA00009995"/>
    </source>
</evidence>
<protein>
    <recommendedName>
        <fullName evidence="4">Glycosyltransferase</fullName>
        <ecNumber evidence="4">2.4.1.-</ecNumber>
    </recommendedName>
</protein>
<comment type="similarity">
    <text evidence="1 3">Belongs to the UDP-glycosyltransferase family.</text>
</comment>
<evidence type="ECO:0000313" key="6">
    <source>
        <dbReference type="Proteomes" id="UP001642360"/>
    </source>
</evidence>